<keyword evidence="2" id="KW-0548">Nucleotidyltransferase</keyword>
<keyword evidence="4" id="KW-0255">Endonuclease</keyword>
<evidence type="ECO:0000256" key="4">
    <source>
        <dbReference type="ARBA" id="ARBA00022759"/>
    </source>
</evidence>
<dbReference type="InterPro" id="IPR043502">
    <property type="entry name" value="DNA/RNA_pol_sf"/>
</dbReference>
<dbReference type="GO" id="GO:0016787">
    <property type="term" value="F:hydrolase activity"/>
    <property type="evidence" value="ECO:0007669"/>
    <property type="project" value="UniProtKB-KW"/>
</dbReference>
<organism evidence="8 9">
    <name type="scientific">Solanum verrucosum</name>
    <dbReference type="NCBI Taxonomy" id="315347"/>
    <lineage>
        <taxon>Eukaryota</taxon>
        <taxon>Viridiplantae</taxon>
        <taxon>Streptophyta</taxon>
        <taxon>Embryophyta</taxon>
        <taxon>Tracheophyta</taxon>
        <taxon>Spermatophyta</taxon>
        <taxon>Magnoliopsida</taxon>
        <taxon>eudicotyledons</taxon>
        <taxon>Gunneridae</taxon>
        <taxon>Pentapetalae</taxon>
        <taxon>asterids</taxon>
        <taxon>lamiids</taxon>
        <taxon>Solanales</taxon>
        <taxon>Solanaceae</taxon>
        <taxon>Solanoideae</taxon>
        <taxon>Solaneae</taxon>
        <taxon>Solanum</taxon>
    </lineage>
</organism>
<evidence type="ECO:0000313" key="8">
    <source>
        <dbReference type="EMBL" id="WMV08089.1"/>
    </source>
</evidence>
<dbReference type="InterPro" id="IPR041373">
    <property type="entry name" value="RT_RNaseH"/>
</dbReference>
<dbReference type="GO" id="GO:0003964">
    <property type="term" value="F:RNA-directed DNA polymerase activity"/>
    <property type="evidence" value="ECO:0007669"/>
    <property type="project" value="UniProtKB-KW"/>
</dbReference>
<evidence type="ECO:0000256" key="3">
    <source>
        <dbReference type="ARBA" id="ARBA00022722"/>
    </source>
</evidence>
<reference evidence="8" key="1">
    <citation type="submission" date="2023-08" db="EMBL/GenBank/DDBJ databases">
        <title>A de novo genome assembly of Solanum verrucosum Schlechtendal, a Mexican diploid species geographically isolated from the other diploid A-genome species in potato relatives.</title>
        <authorList>
            <person name="Hosaka K."/>
        </authorList>
    </citation>
    <scope>NUCLEOTIDE SEQUENCE</scope>
    <source>
        <tissue evidence="8">Young leaves</tissue>
    </source>
</reference>
<accession>A0AAF0PUC0</accession>
<dbReference type="PANTHER" id="PTHR34072">
    <property type="entry name" value="ENZYMATIC POLYPROTEIN-RELATED"/>
    <property type="match status" value="1"/>
</dbReference>
<gene>
    <name evidence="8" type="ORF">MTR67_001474</name>
</gene>
<evidence type="ECO:0000256" key="1">
    <source>
        <dbReference type="ARBA" id="ARBA00022679"/>
    </source>
</evidence>
<dbReference type="Proteomes" id="UP001234989">
    <property type="component" value="Chromosome 1"/>
</dbReference>
<dbReference type="EMBL" id="CP133612">
    <property type="protein sequence ID" value="WMV08089.1"/>
    <property type="molecule type" value="Genomic_DNA"/>
</dbReference>
<keyword evidence="9" id="KW-1185">Reference proteome</keyword>
<feature type="domain" description="Reverse transcriptase RNase H-like" evidence="7">
    <location>
        <begin position="2"/>
        <end position="61"/>
    </location>
</feature>
<evidence type="ECO:0000313" key="9">
    <source>
        <dbReference type="Proteomes" id="UP001234989"/>
    </source>
</evidence>
<keyword evidence="3" id="KW-0540">Nuclease</keyword>
<dbReference type="AlphaFoldDB" id="A0AAF0PUC0"/>
<sequence length="115" mass="13519">MNYPSHDLELAAVVFTLKMWQHYLYGFKCEVLTNHQSLHHVFIQKDLNLRQRRWMELLKDYDMAIQYHPCKANVVADALSRKSVSMGSLTCLSVCKRLLAKEIQSWESKFMQLGI</sequence>
<evidence type="ECO:0000256" key="2">
    <source>
        <dbReference type="ARBA" id="ARBA00022695"/>
    </source>
</evidence>
<dbReference type="SUPFAM" id="SSF56672">
    <property type="entry name" value="DNA/RNA polymerases"/>
    <property type="match status" value="1"/>
</dbReference>
<dbReference type="PANTHER" id="PTHR34072:SF52">
    <property type="entry name" value="RIBONUCLEASE H"/>
    <property type="match status" value="1"/>
</dbReference>
<evidence type="ECO:0000256" key="5">
    <source>
        <dbReference type="ARBA" id="ARBA00022801"/>
    </source>
</evidence>
<dbReference type="GO" id="GO:0004519">
    <property type="term" value="F:endonuclease activity"/>
    <property type="evidence" value="ECO:0007669"/>
    <property type="project" value="UniProtKB-KW"/>
</dbReference>
<evidence type="ECO:0000259" key="7">
    <source>
        <dbReference type="Pfam" id="PF17917"/>
    </source>
</evidence>
<dbReference type="Pfam" id="PF17917">
    <property type="entry name" value="RT_RNaseH"/>
    <property type="match status" value="1"/>
</dbReference>
<keyword evidence="6" id="KW-0695">RNA-directed DNA polymerase</keyword>
<protein>
    <recommendedName>
        <fullName evidence="7">Reverse transcriptase RNase H-like domain-containing protein</fullName>
    </recommendedName>
</protein>
<dbReference type="CDD" id="cd09274">
    <property type="entry name" value="RNase_HI_RT_Ty3"/>
    <property type="match status" value="1"/>
</dbReference>
<proteinExistence type="predicted"/>
<evidence type="ECO:0000256" key="6">
    <source>
        <dbReference type="ARBA" id="ARBA00022918"/>
    </source>
</evidence>
<keyword evidence="1" id="KW-0808">Transferase</keyword>
<name>A0AAF0PUC0_SOLVR</name>
<keyword evidence="5" id="KW-0378">Hydrolase</keyword>